<dbReference type="InterPro" id="IPR052949">
    <property type="entry name" value="PA_immunity-related"/>
</dbReference>
<comment type="caution">
    <text evidence="1">The sequence shown here is derived from an EMBL/GenBank/DDBJ whole genome shotgun (WGS) entry which is preliminary data.</text>
</comment>
<proteinExistence type="predicted"/>
<dbReference type="Pfam" id="PF13599">
    <property type="entry name" value="Pentapeptide_4"/>
    <property type="match status" value="1"/>
</dbReference>
<organism evidence="1 2">
    <name type="scientific">Fusibacter ferrireducens</name>
    <dbReference type="NCBI Taxonomy" id="2785058"/>
    <lineage>
        <taxon>Bacteria</taxon>
        <taxon>Bacillati</taxon>
        <taxon>Bacillota</taxon>
        <taxon>Clostridia</taxon>
        <taxon>Eubacteriales</taxon>
        <taxon>Eubacteriales Family XII. Incertae Sedis</taxon>
        <taxon>Fusibacter</taxon>
    </lineage>
</organism>
<dbReference type="InterPro" id="IPR001646">
    <property type="entry name" value="5peptide_repeat"/>
</dbReference>
<dbReference type="SUPFAM" id="SSF141571">
    <property type="entry name" value="Pentapeptide repeat-like"/>
    <property type="match status" value="1"/>
</dbReference>
<dbReference type="PANTHER" id="PTHR42999">
    <property type="entry name" value="ANTIBIOTIC RESISTANCE PROTEIN MCBG"/>
    <property type="match status" value="1"/>
</dbReference>
<gene>
    <name evidence="1" type="ORF">ISU02_10230</name>
</gene>
<protein>
    <submittedName>
        <fullName evidence="1">Pentapeptide repeat-containing protein</fullName>
    </submittedName>
</protein>
<accession>A0ABR9ZSS9</accession>
<keyword evidence="2" id="KW-1185">Reference proteome</keyword>
<evidence type="ECO:0000313" key="1">
    <source>
        <dbReference type="EMBL" id="MBF4693500.1"/>
    </source>
</evidence>
<sequence length="218" mass="24646">MTKKAKEIKINAPQIPNSLQTVSVDEIVFESEELIEAIDCFEGQLENQEKECVYIRKSVFKDTSFKGSRFHRLDLQDVIFENCDFSNVDFTDSIIHKTVFKGCKITGANFSNTTWMHVKLENCNGKYANFRFSQIKKSAFENTNLDLSDCQNAVFEDVQLEKTSFRESQCSGAKLEGLDFRTCDIEGLGARIEDLKGIVITSIQAVSIARILGVVIED</sequence>
<dbReference type="Proteomes" id="UP000614200">
    <property type="component" value="Unassembled WGS sequence"/>
</dbReference>
<dbReference type="Gene3D" id="2.160.20.80">
    <property type="entry name" value="E3 ubiquitin-protein ligase SopA"/>
    <property type="match status" value="1"/>
</dbReference>
<dbReference type="PANTHER" id="PTHR42999:SF1">
    <property type="entry name" value="PENTAPEPTIDE REPEAT-CONTAINING PROTEIN"/>
    <property type="match status" value="1"/>
</dbReference>
<evidence type="ECO:0000313" key="2">
    <source>
        <dbReference type="Proteomes" id="UP000614200"/>
    </source>
</evidence>
<dbReference type="EMBL" id="JADKNH010000005">
    <property type="protein sequence ID" value="MBF4693500.1"/>
    <property type="molecule type" value="Genomic_DNA"/>
</dbReference>
<dbReference type="RefSeq" id="WP_194701728.1">
    <property type="nucleotide sequence ID" value="NZ_JADKNH010000005.1"/>
</dbReference>
<name>A0ABR9ZSS9_9FIRM</name>
<reference evidence="1 2" key="1">
    <citation type="submission" date="2020-11" db="EMBL/GenBank/DDBJ databases">
        <title>Fusibacter basophilias sp. nov.</title>
        <authorList>
            <person name="Qiu D."/>
        </authorList>
    </citation>
    <scope>NUCLEOTIDE SEQUENCE [LARGE SCALE GENOMIC DNA]</scope>
    <source>
        <strain evidence="1 2">Q10-2</strain>
    </source>
</reference>